<comment type="caution">
    <text evidence="2">The sequence shown here is derived from an EMBL/GenBank/DDBJ whole genome shotgun (WGS) entry which is preliminary data.</text>
</comment>
<keyword evidence="1" id="KW-0812">Transmembrane</keyword>
<reference evidence="2 3" key="1">
    <citation type="submission" date="2021-03" db="EMBL/GenBank/DDBJ databases">
        <title>Sequencing the genomes of 1000 actinobacteria strains.</title>
        <authorList>
            <person name="Klenk H.-P."/>
        </authorList>
    </citation>
    <scope>NUCLEOTIDE SEQUENCE [LARGE SCALE GENOMIC DNA]</scope>
    <source>
        <strain evidence="2 3">DSM 46713</strain>
    </source>
</reference>
<evidence type="ECO:0000313" key="2">
    <source>
        <dbReference type="EMBL" id="MBP2456194.1"/>
    </source>
</evidence>
<keyword evidence="1" id="KW-1133">Transmembrane helix</keyword>
<evidence type="ECO:0000313" key="3">
    <source>
        <dbReference type="Proteomes" id="UP000694460"/>
    </source>
</evidence>
<name>A0ABS5A357_9MYCO</name>
<organism evidence="2 3">
    <name type="scientific">Mycolicibacterium lutetiense</name>
    <dbReference type="NCBI Taxonomy" id="1641992"/>
    <lineage>
        <taxon>Bacteria</taxon>
        <taxon>Bacillati</taxon>
        <taxon>Actinomycetota</taxon>
        <taxon>Actinomycetes</taxon>
        <taxon>Mycobacteriales</taxon>
        <taxon>Mycobacteriaceae</taxon>
        <taxon>Mycolicibacterium</taxon>
    </lineage>
</organism>
<dbReference type="InterPro" id="IPR021235">
    <property type="entry name" value="DUF2637"/>
</dbReference>
<keyword evidence="3" id="KW-1185">Reference proteome</keyword>
<feature type="transmembrane region" description="Helical" evidence="1">
    <location>
        <begin position="25"/>
        <end position="47"/>
    </location>
</feature>
<dbReference type="RefSeq" id="WP_209923852.1">
    <property type="nucleotide sequence ID" value="NZ_JAGIOP010000003.1"/>
</dbReference>
<dbReference type="Pfam" id="PF10935">
    <property type="entry name" value="DUF2637"/>
    <property type="match status" value="1"/>
</dbReference>
<dbReference type="EMBL" id="JAGIOP010000003">
    <property type="protein sequence ID" value="MBP2456194.1"/>
    <property type="molecule type" value="Genomic_DNA"/>
</dbReference>
<feature type="transmembrane region" description="Helical" evidence="1">
    <location>
        <begin position="87"/>
        <end position="110"/>
    </location>
</feature>
<sequence length="239" mass="25627">MALASAAIEAIFSSVAEAERRRARLYFRIVLALATATSIAGNGAHAWVSETIDVPRQLAVAVAVAPPVILMLSIEGLAILVRNLRTFNFIAWVALAMTAVIAVGAFVLSFESLRDLAIRSGITIGLAFLWPAIVDVTIAQSTIALVVLTPRAKDPEPEGAELDTEDSDEAELDNCTPDAEHALRATKVLNARRRLRKNTGEVQRVLALADRGEEVADIAAQTEMHPSTVRRILAADLAD</sequence>
<feature type="transmembrane region" description="Helical" evidence="1">
    <location>
        <begin position="122"/>
        <end position="148"/>
    </location>
</feature>
<protein>
    <submittedName>
        <fullName evidence="2">Uncharacterized protein</fullName>
    </submittedName>
</protein>
<feature type="transmembrane region" description="Helical" evidence="1">
    <location>
        <begin position="59"/>
        <end position="80"/>
    </location>
</feature>
<evidence type="ECO:0000256" key="1">
    <source>
        <dbReference type="SAM" id="Phobius"/>
    </source>
</evidence>
<accession>A0ABS5A357</accession>
<keyword evidence="1" id="KW-0472">Membrane</keyword>
<proteinExistence type="predicted"/>
<dbReference type="Proteomes" id="UP000694460">
    <property type="component" value="Unassembled WGS sequence"/>
</dbReference>
<gene>
    <name evidence="2" type="ORF">JOF57_006170</name>
</gene>